<evidence type="ECO:0000256" key="3">
    <source>
        <dbReference type="ARBA" id="ARBA00022692"/>
    </source>
</evidence>
<name>A0AAD9IML7_PROWI</name>
<keyword evidence="8" id="KW-1185">Reference proteome</keyword>
<dbReference type="InterPro" id="IPR012435">
    <property type="entry name" value="TMEM144"/>
</dbReference>
<protein>
    <submittedName>
        <fullName evidence="7">Uncharacterized protein</fullName>
    </submittedName>
</protein>
<evidence type="ECO:0000313" key="7">
    <source>
        <dbReference type="EMBL" id="KAK2080019.1"/>
    </source>
</evidence>
<feature type="transmembrane region" description="Helical" evidence="6">
    <location>
        <begin position="172"/>
        <end position="194"/>
    </location>
</feature>
<comment type="subcellular location">
    <subcellularLocation>
        <location evidence="1">Membrane</location>
        <topology evidence="1">Multi-pass membrane protein</topology>
    </subcellularLocation>
</comment>
<gene>
    <name evidence="7" type="ORF">QBZ16_002414</name>
</gene>
<dbReference type="PANTHER" id="PTHR16119:SF22">
    <property type="entry name" value="EAMA DOMAIN-CONTAINING PROTEIN"/>
    <property type="match status" value="1"/>
</dbReference>
<comment type="caution">
    <text evidence="7">The sequence shown here is derived from an EMBL/GenBank/DDBJ whole genome shotgun (WGS) entry which is preliminary data.</text>
</comment>
<proteinExistence type="inferred from homology"/>
<dbReference type="InterPro" id="IPR010651">
    <property type="entry name" value="Sugar_transport"/>
</dbReference>
<dbReference type="PANTHER" id="PTHR16119">
    <property type="entry name" value="TRANSMEMBRANE PROTEIN 144"/>
    <property type="match status" value="1"/>
</dbReference>
<feature type="transmembrane region" description="Helical" evidence="6">
    <location>
        <begin position="141"/>
        <end position="160"/>
    </location>
</feature>
<accession>A0AAD9IML7</accession>
<dbReference type="GO" id="GO:0015144">
    <property type="term" value="F:carbohydrate transmembrane transporter activity"/>
    <property type="evidence" value="ECO:0007669"/>
    <property type="project" value="InterPro"/>
</dbReference>
<dbReference type="AlphaFoldDB" id="A0AAD9IML7"/>
<keyword evidence="4 6" id="KW-1133">Transmembrane helix</keyword>
<dbReference type="Pfam" id="PF07857">
    <property type="entry name" value="TMEM144"/>
    <property type="match status" value="1"/>
</dbReference>
<sequence length="294" mass="29474">MTQGAGLVGLLVLLIPRFRVLSVWGLPSGALFVASVHATFPAIDALGLAAACALWSATATLSSLAWGVFVAHDRLRHPALATLAVLLLLIGIFAVSVAQGMSAPWRRRRSGDALPLLAGDQRRAEGSHESSPTDPPHRGSTLVGVAAAVATGLFGGLVLAPMTAAPAAKRGLAFVPSLGVGALAVGPIFAVLTLRSSDSFVRLQRSAAVVPGAAAGAIWMLGNAAAAVAAADERVGLAVAYPVMQTLGIVVAGAWGILLFGELPGGRRRALFAAGAGLIVAGVCLLIAGKGSAP</sequence>
<keyword evidence="3 6" id="KW-0812">Transmembrane</keyword>
<dbReference type="GO" id="GO:0016020">
    <property type="term" value="C:membrane"/>
    <property type="evidence" value="ECO:0007669"/>
    <property type="project" value="UniProtKB-SubCell"/>
</dbReference>
<evidence type="ECO:0000256" key="4">
    <source>
        <dbReference type="ARBA" id="ARBA00022989"/>
    </source>
</evidence>
<evidence type="ECO:0000256" key="6">
    <source>
        <dbReference type="SAM" id="Phobius"/>
    </source>
</evidence>
<dbReference type="EMBL" id="JASFZW010000002">
    <property type="protein sequence ID" value="KAK2080019.1"/>
    <property type="molecule type" value="Genomic_DNA"/>
</dbReference>
<keyword evidence="5 6" id="KW-0472">Membrane</keyword>
<organism evidence="7 8">
    <name type="scientific">Prototheca wickerhamii</name>
    <dbReference type="NCBI Taxonomy" id="3111"/>
    <lineage>
        <taxon>Eukaryota</taxon>
        <taxon>Viridiplantae</taxon>
        <taxon>Chlorophyta</taxon>
        <taxon>core chlorophytes</taxon>
        <taxon>Trebouxiophyceae</taxon>
        <taxon>Chlorellales</taxon>
        <taxon>Chlorellaceae</taxon>
        <taxon>Prototheca</taxon>
    </lineage>
</organism>
<dbReference type="Proteomes" id="UP001255856">
    <property type="component" value="Unassembled WGS sequence"/>
</dbReference>
<reference evidence="7" key="1">
    <citation type="submission" date="2021-01" db="EMBL/GenBank/DDBJ databases">
        <authorList>
            <person name="Eckstrom K.M.E."/>
        </authorList>
    </citation>
    <scope>NUCLEOTIDE SEQUENCE</scope>
    <source>
        <strain evidence="7">UVCC 0001</strain>
    </source>
</reference>
<feature type="transmembrane region" description="Helical" evidence="6">
    <location>
        <begin position="46"/>
        <end position="71"/>
    </location>
</feature>
<evidence type="ECO:0000256" key="5">
    <source>
        <dbReference type="ARBA" id="ARBA00023136"/>
    </source>
</evidence>
<dbReference type="Gene3D" id="1.10.3730.20">
    <property type="match status" value="1"/>
</dbReference>
<feature type="transmembrane region" description="Helical" evidence="6">
    <location>
        <begin position="206"/>
        <end position="231"/>
    </location>
</feature>
<feature type="transmembrane region" description="Helical" evidence="6">
    <location>
        <begin position="270"/>
        <end position="288"/>
    </location>
</feature>
<feature type="transmembrane region" description="Helical" evidence="6">
    <location>
        <begin position="78"/>
        <end position="98"/>
    </location>
</feature>
<evidence type="ECO:0000313" key="8">
    <source>
        <dbReference type="Proteomes" id="UP001255856"/>
    </source>
</evidence>
<evidence type="ECO:0000256" key="2">
    <source>
        <dbReference type="ARBA" id="ARBA00005731"/>
    </source>
</evidence>
<evidence type="ECO:0000256" key="1">
    <source>
        <dbReference type="ARBA" id="ARBA00004141"/>
    </source>
</evidence>
<feature type="transmembrane region" description="Helical" evidence="6">
    <location>
        <begin position="238"/>
        <end position="258"/>
    </location>
</feature>
<comment type="similarity">
    <text evidence="2">Belongs to the TMEM144 family.</text>
</comment>